<dbReference type="EMBL" id="CP012332">
    <property type="protein sequence ID" value="AKU91743.1"/>
    <property type="molecule type" value="Genomic_DNA"/>
</dbReference>
<dbReference type="OrthoDB" id="5499698at2"/>
<dbReference type="RefSeq" id="WP_050726011.1">
    <property type="nucleotide sequence ID" value="NZ_CP012332.1"/>
</dbReference>
<reference evidence="1 2" key="1">
    <citation type="submission" date="2015-08" db="EMBL/GenBank/DDBJ databases">
        <authorList>
            <person name="Babu N.S."/>
            <person name="Beckwith C.J."/>
            <person name="Beseler K.G."/>
            <person name="Brison A."/>
            <person name="Carone J.V."/>
            <person name="Caskin T.P."/>
            <person name="Diamond M."/>
            <person name="Durham M.E."/>
            <person name="Foxe J.M."/>
            <person name="Go M."/>
            <person name="Henderson B.A."/>
            <person name="Jones I.B."/>
            <person name="McGettigan J.A."/>
            <person name="Micheletti S.J."/>
            <person name="Nasrallah M.E."/>
            <person name="Ortiz D."/>
            <person name="Piller C.R."/>
            <person name="Privatt S.R."/>
            <person name="Schneider S.L."/>
            <person name="Sharp S."/>
            <person name="Smith T.C."/>
            <person name="Stanton J.D."/>
            <person name="Ullery H.E."/>
            <person name="Wilson R.J."/>
            <person name="Serrano M.G."/>
            <person name="Buck G."/>
            <person name="Lee V."/>
            <person name="Wang Y."/>
            <person name="Carvalho R."/>
            <person name="Voegtly L."/>
            <person name="Shi R."/>
            <person name="Duckworth R."/>
            <person name="Johnson A."/>
            <person name="Loviza R."/>
            <person name="Walstead R."/>
            <person name="Shah Z."/>
            <person name="Kiflezghi M."/>
            <person name="Wade K."/>
            <person name="Ball S.L."/>
            <person name="Bradley K.W."/>
            <person name="Asai D.J."/>
            <person name="Bowman C.A."/>
            <person name="Russell D.A."/>
            <person name="Pope W.H."/>
            <person name="Jacobs-Sera D."/>
            <person name="Hendrix R.W."/>
            <person name="Hatfull G.F."/>
        </authorList>
    </citation>
    <scope>NUCLEOTIDE SEQUENCE [LARGE SCALE GENOMIC DNA]</scope>
    <source>
        <strain evidence="1 2">DSM 27710</strain>
    </source>
</reference>
<evidence type="ECO:0000313" key="2">
    <source>
        <dbReference type="Proteomes" id="UP000055590"/>
    </source>
</evidence>
<protein>
    <recommendedName>
        <fullName evidence="3">DUF3102 domain-containing protein</fullName>
    </recommendedName>
</protein>
<dbReference type="PATRIC" id="fig|1391653.3.peg.2225"/>
<accession>A0A0K1PDY1</accession>
<organism evidence="1 2">
    <name type="scientific">Vulgatibacter incomptus</name>
    <dbReference type="NCBI Taxonomy" id="1391653"/>
    <lineage>
        <taxon>Bacteria</taxon>
        <taxon>Pseudomonadati</taxon>
        <taxon>Myxococcota</taxon>
        <taxon>Myxococcia</taxon>
        <taxon>Myxococcales</taxon>
        <taxon>Cystobacterineae</taxon>
        <taxon>Vulgatibacteraceae</taxon>
        <taxon>Vulgatibacter</taxon>
    </lineage>
</organism>
<dbReference type="STRING" id="1391653.AKJ08_2130"/>
<dbReference type="KEGG" id="vin:AKJ08_2130"/>
<gene>
    <name evidence="1" type="ORF">AKJ08_2130</name>
</gene>
<name>A0A0K1PDY1_9BACT</name>
<evidence type="ECO:0000313" key="1">
    <source>
        <dbReference type="EMBL" id="AKU91743.1"/>
    </source>
</evidence>
<evidence type="ECO:0008006" key="3">
    <source>
        <dbReference type="Google" id="ProtNLM"/>
    </source>
</evidence>
<sequence length="203" mass="22837">MQAAKVANDQAIDRIPEGSFRAAVQESARRFKASWLDLARHLVRVRGEGSWQEWGFATFEAYCAKELRIKKATAQKLVTSYGFLAKHEPEALDDEETARKVPPVEVIEVLSRAEERGQLDEAAYRDVRESLWERPVEAADLKRELAKRFPEPEPEEPPVDLELRRFAAQARKLARDLGGSSRIPRAIAERAAALAEDVEGLCG</sequence>
<proteinExistence type="predicted"/>
<dbReference type="Proteomes" id="UP000055590">
    <property type="component" value="Chromosome"/>
</dbReference>
<dbReference type="AlphaFoldDB" id="A0A0K1PDY1"/>
<keyword evidence="2" id="KW-1185">Reference proteome</keyword>